<organism evidence="4 5">
    <name type="scientific">Vespula squamosa</name>
    <name type="common">Southern yellow jacket</name>
    <name type="synonym">Wasp</name>
    <dbReference type="NCBI Taxonomy" id="30214"/>
    <lineage>
        <taxon>Eukaryota</taxon>
        <taxon>Metazoa</taxon>
        <taxon>Ecdysozoa</taxon>
        <taxon>Arthropoda</taxon>
        <taxon>Hexapoda</taxon>
        <taxon>Insecta</taxon>
        <taxon>Pterygota</taxon>
        <taxon>Neoptera</taxon>
        <taxon>Endopterygota</taxon>
        <taxon>Hymenoptera</taxon>
        <taxon>Apocrita</taxon>
        <taxon>Aculeata</taxon>
        <taxon>Vespoidea</taxon>
        <taxon>Vespidae</taxon>
        <taxon>Vespinae</taxon>
        <taxon>Vespula</taxon>
    </lineage>
</organism>
<reference evidence="4 5" key="1">
    <citation type="journal article" date="2024" name="Ann. Entomol. Soc. Am.">
        <title>Genomic analyses of the southern and eastern yellowjacket wasps (Hymenoptera: Vespidae) reveal evolutionary signatures of social life.</title>
        <authorList>
            <person name="Catto M.A."/>
            <person name="Caine P.B."/>
            <person name="Orr S.E."/>
            <person name="Hunt B.G."/>
            <person name="Goodisman M.A.D."/>
        </authorList>
    </citation>
    <scope>NUCLEOTIDE SEQUENCE [LARGE SCALE GENOMIC DNA]</scope>
    <source>
        <strain evidence="4">233</strain>
        <tissue evidence="4">Head and thorax</tissue>
    </source>
</reference>
<gene>
    <name evidence="4" type="ORF">V1478_010830</name>
</gene>
<dbReference type="Gene3D" id="2.30.29.30">
    <property type="entry name" value="Pleckstrin-homology domain (PH domain)/Phosphotyrosine-binding domain (PTB)"/>
    <property type="match status" value="1"/>
</dbReference>
<sequence>MIRGEDCVDRVLFVLDLHCYMGDNEERFGGISRWWSWWTWKLSHRRNEGRTLGESNRRVATEQSAGNGGYKERVGRGREGGGVLVEVELVELEVEVEVLLELEVEVEVEVDSLLFTYGLVRARQPRRGIRSRNIVAPDHETVGCRSRDVASTVTFDVPTDFVAIVVIVVVVVVVVVVLLLLIVAFLVLPRKERLRDTRLQPSSSTIISKVRKRTNARRHAGGNRIEIREQEGERNKDESHQYTGQSGFLSSSRTVLERLKEESVNDSQLVMLSERAHYDHSLSGYLHKRTADSAKWQLRWFVLYQNMLFYYENETCSRPSGVVLLEGCYCDRLITAKGKEPDKQICKLVVMNIFVKNTFAIRISTGVKETWNRKKSAINQRGTKKNVEKKQDEIITRADFTSTK</sequence>
<accession>A0ABD2AFG3</accession>
<comment type="caution">
    <text evidence="4">The sequence shown here is derived from an EMBL/GenBank/DDBJ whole genome shotgun (WGS) entry which is preliminary data.</text>
</comment>
<feature type="transmembrane region" description="Helical" evidence="2">
    <location>
        <begin position="161"/>
        <end position="188"/>
    </location>
</feature>
<dbReference type="InterPro" id="IPR001849">
    <property type="entry name" value="PH_domain"/>
</dbReference>
<proteinExistence type="predicted"/>
<dbReference type="SMART" id="SM00233">
    <property type="entry name" value="PH"/>
    <property type="match status" value="1"/>
</dbReference>
<dbReference type="Pfam" id="PF00169">
    <property type="entry name" value="PH"/>
    <property type="match status" value="1"/>
</dbReference>
<evidence type="ECO:0000256" key="2">
    <source>
        <dbReference type="SAM" id="Phobius"/>
    </source>
</evidence>
<evidence type="ECO:0000256" key="1">
    <source>
        <dbReference type="SAM" id="MobiDB-lite"/>
    </source>
</evidence>
<keyword evidence="2" id="KW-0472">Membrane</keyword>
<feature type="region of interest" description="Disordered" evidence="1">
    <location>
        <begin position="51"/>
        <end position="72"/>
    </location>
</feature>
<feature type="domain" description="PH" evidence="3">
    <location>
        <begin position="279"/>
        <end position="404"/>
    </location>
</feature>
<evidence type="ECO:0000313" key="5">
    <source>
        <dbReference type="Proteomes" id="UP001607302"/>
    </source>
</evidence>
<dbReference type="InterPro" id="IPR011993">
    <property type="entry name" value="PH-like_dom_sf"/>
</dbReference>
<keyword evidence="2" id="KW-0812">Transmembrane</keyword>
<keyword evidence="5" id="KW-1185">Reference proteome</keyword>
<feature type="compositionally biased region" description="Basic and acidic residues" evidence="1">
    <location>
        <begin position="51"/>
        <end position="60"/>
    </location>
</feature>
<dbReference type="PROSITE" id="PS50003">
    <property type="entry name" value="PH_DOMAIN"/>
    <property type="match status" value="1"/>
</dbReference>
<keyword evidence="2" id="KW-1133">Transmembrane helix</keyword>
<dbReference type="EMBL" id="JAUDFV010000149">
    <property type="protein sequence ID" value="KAL2719368.1"/>
    <property type="molecule type" value="Genomic_DNA"/>
</dbReference>
<dbReference type="Proteomes" id="UP001607302">
    <property type="component" value="Unassembled WGS sequence"/>
</dbReference>
<name>A0ABD2AFG3_VESSQ</name>
<evidence type="ECO:0000313" key="4">
    <source>
        <dbReference type="EMBL" id="KAL2719368.1"/>
    </source>
</evidence>
<dbReference type="AlphaFoldDB" id="A0ABD2AFG3"/>
<evidence type="ECO:0000259" key="3">
    <source>
        <dbReference type="PROSITE" id="PS50003"/>
    </source>
</evidence>
<dbReference type="SUPFAM" id="SSF50729">
    <property type="entry name" value="PH domain-like"/>
    <property type="match status" value="1"/>
</dbReference>
<protein>
    <submittedName>
        <fullName evidence="4">Ras-specific guanine nucleotide-releasing factor 2-like isoform X1</fullName>
    </submittedName>
</protein>